<keyword evidence="3" id="KW-0560">Oxidoreductase</keyword>
<proteinExistence type="predicted"/>
<dbReference type="Proteomes" id="UP001610563">
    <property type="component" value="Unassembled WGS sequence"/>
</dbReference>
<name>A0ABR4GMB3_9EURO</name>
<gene>
    <name evidence="3" type="ORF">BJX66DRAFT_321653</name>
</gene>
<organism evidence="3 4">
    <name type="scientific">Aspergillus keveii</name>
    <dbReference type="NCBI Taxonomy" id="714993"/>
    <lineage>
        <taxon>Eukaryota</taxon>
        <taxon>Fungi</taxon>
        <taxon>Dikarya</taxon>
        <taxon>Ascomycota</taxon>
        <taxon>Pezizomycotina</taxon>
        <taxon>Eurotiomycetes</taxon>
        <taxon>Eurotiomycetidae</taxon>
        <taxon>Eurotiales</taxon>
        <taxon>Aspergillaceae</taxon>
        <taxon>Aspergillus</taxon>
        <taxon>Aspergillus subgen. Nidulantes</taxon>
    </lineage>
</organism>
<dbReference type="InterPro" id="IPR051785">
    <property type="entry name" value="MMCE/EMCE_epimerase"/>
</dbReference>
<evidence type="ECO:0000256" key="1">
    <source>
        <dbReference type="ARBA" id="ARBA00022723"/>
    </source>
</evidence>
<comment type="caution">
    <text evidence="3">The sequence shown here is derived from an EMBL/GenBank/DDBJ whole genome shotgun (WGS) entry which is preliminary data.</text>
</comment>
<dbReference type="Pfam" id="PF00903">
    <property type="entry name" value="Glyoxalase"/>
    <property type="match status" value="1"/>
</dbReference>
<keyword evidence="4" id="KW-1185">Reference proteome</keyword>
<evidence type="ECO:0000313" key="4">
    <source>
        <dbReference type="Proteomes" id="UP001610563"/>
    </source>
</evidence>
<dbReference type="SUPFAM" id="SSF54593">
    <property type="entry name" value="Glyoxalase/Bleomycin resistance protein/Dihydroxybiphenyl dioxygenase"/>
    <property type="match status" value="1"/>
</dbReference>
<dbReference type="EMBL" id="JBFTWV010000004">
    <property type="protein sequence ID" value="KAL2800157.1"/>
    <property type="molecule type" value="Genomic_DNA"/>
</dbReference>
<keyword evidence="1" id="KW-0479">Metal-binding</keyword>
<sequence>MKLLLSFKVCHLLLSEEKSDARLTTVLDFGMSVAKRTDSEVWYRGYGEDQYVYYARKGPKQYLGGTFQVRARRLPQASEIQELGDAPGGGHLLTFSDPEGFPVNLIFGQAPAVAGTSPAKLTYNYETEKPRIRRFQRFEPGPAGVHKLGHFGLCTTNLTSLITFYTTNFNLVPSDFLYVEKDGDGQRTNVALFAHIDLGPEYVDHHCFFISSNATSHVHHCSFEVHDFDTQKLGHQWLASKGYKSVWGVGRHILGSQIFDYWWDTTGNMIEHYADGDLVNDQTPVGYGPAGDESLAVWGPEVPSWFLQ</sequence>
<evidence type="ECO:0000259" key="2">
    <source>
        <dbReference type="PROSITE" id="PS51819"/>
    </source>
</evidence>
<dbReference type="Gene3D" id="3.10.180.10">
    <property type="entry name" value="2,3-Dihydroxybiphenyl 1,2-Dioxygenase, domain 1"/>
    <property type="match status" value="1"/>
</dbReference>
<dbReference type="CDD" id="cd07257">
    <property type="entry name" value="THT_oxygenase_C"/>
    <property type="match status" value="1"/>
</dbReference>
<feature type="domain" description="VOC" evidence="2">
    <location>
        <begin position="147"/>
        <end position="275"/>
    </location>
</feature>
<dbReference type="GO" id="GO:0051213">
    <property type="term" value="F:dioxygenase activity"/>
    <property type="evidence" value="ECO:0007669"/>
    <property type="project" value="UniProtKB-KW"/>
</dbReference>
<dbReference type="InterPro" id="IPR029068">
    <property type="entry name" value="Glyas_Bleomycin-R_OHBP_Dase"/>
</dbReference>
<reference evidence="3 4" key="1">
    <citation type="submission" date="2024-07" db="EMBL/GenBank/DDBJ databases">
        <title>Section-level genome sequencing and comparative genomics of Aspergillus sections Usti and Cavernicolus.</title>
        <authorList>
            <consortium name="Lawrence Berkeley National Laboratory"/>
            <person name="Nybo J.L."/>
            <person name="Vesth T.C."/>
            <person name="Theobald S."/>
            <person name="Frisvad J.C."/>
            <person name="Larsen T.O."/>
            <person name="Kjaerboelling I."/>
            <person name="Rothschild-Mancinelli K."/>
            <person name="Lyhne E.K."/>
            <person name="Kogle M.E."/>
            <person name="Barry K."/>
            <person name="Clum A."/>
            <person name="Na H."/>
            <person name="Ledsgaard L."/>
            <person name="Lin J."/>
            <person name="Lipzen A."/>
            <person name="Kuo A."/>
            <person name="Riley R."/>
            <person name="Mondo S."/>
            <person name="Labutti K."/>
            <person name="Haridas S."/>
            <person name="Pangalinan J."/>
            <person name="Salamov A.A."/>
            <person name="Simmons B.A."/>
            <person name="Magnuson J.K."/>
            <person name="Chen J."/>
            <person name="Drula E."/>
            <person name="Henrissat B."/>
            <person name="Wiebenga A."/>
            <person name="Lubbers R.J."/>
            <person name="Gomes A.C."/>
            <person name="Makela M.R."/>
            <person name="Stajich J."/>
            <person name="Grigoriev I.V."/>
            <person name="Mortensen U.H."/>
            <person name="De Vries R.P."/>
            <person name="Baker S.E."/>
            <person name="Andersen M.R."/>
        </authorList>
    </citation>
    <scope>NUCLEOTIDE SEQUENCE [LARGE SCALE GENOMIC DNA]</scope>
    <source>
        <strain evidence="3 4">CBS 209.92</strain>
    </source>
</reference>
<dbReference type="PANTHER" id="PTHR43048:SF3">
    <property type="entry name" value="METHYLMALONYL-COA EPIMERASE, MITOCHONDRIAL"/>
    <property type="match status" value="1"/>
</dbReference>
<accession>A0ABR4GMB3</accession>
<protein>
    <submittedName>
        <fullName evidence="3">Glyoxalase/Bleomycin resistance protein/Dihydroxybiphenyl dioxygenase</fullName>
    </submittedName>
</protein>
<dbReference type="InterPro" id="IPR004360">
    <property type="entry name" value="Glyas_Fos-R_dOase_dom"/>
</dbReference>
<dbReference type="PROSITE" id="PS51819">
    <property type="entry name" value="VOC"/>
    <property type="match status" value="1"/>
</dbReference>
<keyword evidence="3" id="KW-0223">Dioxygenase</keyword>
<evidence type="ECO:0000313" key="3">
    <source>
        <dbReference type="EMBL" id="KAL2800157.1"/>
    </source>
</evidence>
<dbReference type="PANTHER" id="PTHR43048">
    <property type="entry name" value="METHYLMALONYL-COA EPIMERASE"/>
    <property type="match status" value="1"/>
</dbReference>
<dbReference type="InterPro" id="IPR037523">
    <property type="entry name" value="VOC_core"/>
</dbReference>